<dbReference type="Pfam" id="PF00692">
    <property type="entry name" value="dUTPase"/>
    <property type="match status" value="1"/>
</dbReference>
<comment type="catalytic activity">
    <reaction evidence="6">
        <text>dUTP + H2O = dUMP + diphosphate + H(+)</text>
        <dbReference type="Rhea" id="RHEA:10248"/>
        <dbReference type="ChEBI" id="CHEBI:15377"/>
        <dbReference type="ChEBI" id="CHEBI:15378"/>
        <dbReference type="ChEBI" id="CHEBI:33019"/>
        <dbReference type="ChEBI" id="CHEBI:61555"/>
        <dbReference type="ChEBI" id="CHEBI:246422"/>
        <dbReference type="EC" id="3.6.1.23"/>
    </reaction>
</comment>
<gene>
    <name evidence="8" type="ORF">GPU96_06g10800</name>
    <name evidence="9" type="ORF">PFJ87_06g00610</name>
</gene>
<dbReference type="SUPFAM" id="SSF51283">
    <property type="entry name" value="dUTPase-like"/>
    <property type="match status" value="1"/>
</dbReference>
<dbReference type="InterPro" id="IPR033704">
    <property type="entry name" value="dUTPase_trimeric"/>
</dbReference>
<keyword evidence="4 6" id="KW-0378">Hydrolase</keyword>
<keyword evidence="6" id="KW-0479">Metal-binding</keyword>
<evidence type="ECO:0000313" key="11">
    <source>
        <dbReference type="Proteomes" id="UP001217963"/>
    </source>
</evidence>
<feature type="domain" description="dUTPase-like" evidence="7">
    <location>
        <begin position="14"/>
        <end position="142"/>
    </location>
</feature>
<evidence type="ECO:0000256" key="1">
    <source>
        <dbReference type="ARBA" id="ARBA00005142"/>
    </source>
</evidence>
<dbReference type="EMBL" id="CP119067">
    <property type="protein sequence ID" value="WEL38795.1"/>
    <property type="molecule type" value="Genomic_DNA"/>
</dbReference>
<evidence type="ECO:0000313" key="10">
    <source>
        <dbReference type="Proteomes" id="UP001059546"/>
    </source>
</evidence>
<proteinExistence type="inferred from homology"/>
<reference evidence="8" key="1">
    <citation type="submission" date="2022-08" db="EMBL/GenBank/DDBJ databases">
        <title>Encephalitozoon hellem ATCC 50604 Complete Genome.</title>
        <authorList>
            <person name="Mascarenhas dos Santos A.C."/>
            <person name="Julian A.T."/>
            <person name="Pombert J.-F."/>
        </authorList>
    </citation>
    <scope>NUCLEOTIDE SEQUENCE</scope>
    <source>
        <strain evidence="8">ATCC 50604</strain>
    </source>
</reference>
<dbReference type="CDD" id="cd07557">
    <property type="entry name" value="trimeric_dUTPase"/>
    <property type="match status" value="1"/>
</dbReference>
<comment type="pathway">
    <text evidence="1 6">Pyrimidine metabolism; dUMP biosynthesis; dUMP from dCTP (dUTP route): step 2/2.</text>
</comment>
<protein>
    <recommendedName>
        <fullName evidence="6">Deoxyuridine 5'-triphosphate nucleotidohydrolase</fullName>
        <shortName evidence="6">dUTPase</shortName>
        <ecNumber evidence="6">3.6.1.23</ecNumber>
    </recommendedName>
    <alternativeName>
        <fullName evidence="6">dUTP pyrophosphatase</fullName>
    </alternativeName>
</protein>
<dbReference type="AlphaFoldDB" id="A0A9Q9CAH6"/>
<keyword evidence="6" id="KW-0460">Magnesium</keyword>
<evidence type="ECO:0000256" key="3">
    <source>
        <dbReference type="ARBA" id="ARBA00011233"/>
    </source>
</evidence>
<dbReference type="GO" id="GO:0000287">
    <property type="term" value="F:magnesium ion binding"/>
    <property type="evidence" value="ECO:0007669"/>
    <property type="project" value="UniProtKB-UniRule"/>
</dbReference>
<dbReference type="Proteomes" id="UP001059546">
    <property type="component" value="Chromosome VI"/>
</dbReference>
<comment type="function">
    <text evidence="6">Involved in nucleotide metabolism via production of dUMP, the immediate precursor of thymidine nucleotides, and decreases the intracellular concentration of dUTP so that uracil cannot be incorporated into DNA.</text>
</comment>
<dbReference type="NCBIfam" id="TIGR00576">
    <property type="entry name" value="dut"/>
    <property type="match status" value="1"/>
</dbReference>
<dbReference type="GO" id="GO:0004170">
    <property type="term" value="F:dUTP diphosphatase activity"/>
    <property type="evidence" value="ECO:0007669"/>
    <property type="project" value="UniProtKB-UniRule"/>
</dbReference>
<dbReference type="OrthoDB" id="10261072at2759"/>
<evidence type="ECO:0000256" key="2">
    <source>
        <dbReference type="ARBA" id="ARBA00006581"/>
    </source>
</evidence>
<name>A0A9Q9CAH6_ENCHE</name>
<dbReference type="InterPro" id="IPR008181">
    <property type="entry name" value="dUTPase"/>
</dbReference>
<accession>A0A9Q9CAH6</accession>
<dbReference type="PANTHER" id="PTHR11241">
    <property type="entry name" value="DEOXYURIDINE 5'-TRIPHOSPHATE NUCLEOTIDOHYDROLASE"/>
    <property type="match status" value="1"/>
</dbReference>
<organism evidence="8 10">
    <name type="scientific">Encephalitozoon hellem</name>
    <name type="common">Microsporidian parasite</name>
    <dbReference type="NCBI Taxonomy" id="27973"/>
    <lineage>
        <taxon>Eukaryota</taxon>
        <taxon>Fungi</taxon>
        <taxon>Fungi incertae sedis</taxon>
        <taxon>Microsporidia</taxon>
        <taxon>Unikaryonidae</taxon>
        <taxon>Encephalitozoon</taxon>
    </lineage>
</organism>
<evidence type="ECO:0000256" key="4">
    <source>
        <dbReference type="ARBA" id="ARBA00022801"/>
    </source>
</evidence>
<comment type="cofactor">
    <cofactor evidence="6">
        <name>Mg(2+)</name>
        <dbReference type="ChEBI" id="CHEBI:18420"/>
    </cofactor>
</comment>
<dbReference type="PANTHER" id="PTHR11241:SF0">
    <property type="entry name" value="DEOXYURIDINE 5'-TRIPHOSPHATE NUCLEOTIDOHYDROLASE"/>
    <property type="match status" value="1"/>
</dbReference>
<dbReference type="Gene3D" id="2.70.40.10">
    <property type="match status" value="1"/>
</dbReference>
<dbReference type="InterPro" id="IPR036157">
    <property type="entry name" value="dUTPase-like_sf"/>
</dbReference>
<keyword evidence="5 6" id="KW-0546">Nucleotide metabolism</keyword>
<evidence type="ECO:0000256" key="5">
    <source>
        <dbReference type="ARBA" id="ARBA00023080"/>
    </source>
</evidence>
<dbReference type="NCBIfam" id="NF001862">
    <property type="entry name" value="PRK00601.1"/>
    <property type="match status" value="1"/>
</dbReference>
<evidence type="ECO:0000313" key="8">
    <source>
        <dbReference type="EMBL" id="UTX43333.1"/>
    </source>
</evidence>
<comment type="similarity">
    <text evidence="2 6">Belongs to the dUTPase family.</text>
</comment>
<dbReference type="Proteomes" id="UP001217963">
    <property type="component" value="Chromosome VI"/>
</dbReference>
<evidence type="ECO:0000313" key="9">
    <source>
        <dbReference type="EMBL" id="WEL38795.1"/>
    </source>
</evidence>
<sequence length="144" mass="15840">MTVEEIRVRKVHPNARIPRRQSEGAAGYDLHSVESGVIPPGERRSIRTGLVWDIPKSIVGLVFGRSGLALKNWIEVAETCVRPGEGKELEITLINNGKEEFVYEESCRIAQLVFVPVLSCEVSFVESLDSTERGSLGFGSTGLK</sequence>
<dbReference type="EMBL" id="CP075152">
    <property type="protein sequence ID" value="UTX43333.1"/>
    <property type="molecule type" value="Genomic_DNA"/>
</dbReference>
<comment type="subunit">
    <text evidence="3 6">Homotrimer.</text>
</comment>
<dbReference type="GO" id="GO:0006226">
    <property type="term" value="P:dUMP biosynthetic process"/>
    <property type="evidence" value="ECO:0007669"/>
    <property type="project" value="UniProtKB-UniRule"/>
</dbReference>
<evidence type="ECO:0000256" key="6">
    <source>
        <dbReference type="RuleBase" id="RU367024"/>
    </source>
</evidence>
<reference evidence="9 11" key="2">
    <citation type="submission" date="2023-02" db="EMBL/GenBank/DDBJ databases">
        <title>Encephalitozoon hellem ATCC 50451 complete genome.</title>
        <authorList>
            <person name="Mascarenhas dos Santos A.C."/>
            <person name="Julian A.T."/>
            <person name="Pombert J.-F."/>
        </authorList>
    </citation>
    <scope>NUCLEOTIDE SEQUENCE [LARGE SCALE GENOMIC DNA]</scope>
    <source>
        <strain evidence="9 11">ATCC 50451</strain>
    </source>
</reference>
<dbReference type="InterPro" id="IPR029054">
    <property type="entry name" value="dUTPase-like"/>
</dbReference>
<dbReference type="GO" id="GO:0046081">
    <property type="term" value="P:dUTP catabolic process"/>
    <property type="evidence" value="ECO:0007669"/>
    <property type="project" value="UniProtKB-UniRule"/>
</dbReference>
<keyword evidence="11" id="KW-1185">Reference proteome</keyword>
<evidence type="ECO:0000259" key="7">
    <source>
        <dbReference type="Pfam" id="PF00692"/>
    </source>
</evidence>
<dbReference type="EC" id="3.6.1.23" evidence="6"/>